<evidence type="ECO:0000256" key="7">
    <source>
        <dbReference type="ARBA" id="ARBA00023065"/>
    </source>
</evidence>
<gene>
    <name evidence="16" type="ORF">FHR90_001329</name>
    <name evidence="17" type="ORF">HUK83_04800</name>
</gene>
<keyword evidence="4" id="KW-0410">Iron transport</keyword>
<dbReference type="Pfam" id="PF07715">
    <property type="entry name" value="Plug"/>
    <property type="match status" value="1"/>
</dbReference>
<dbReference type="PANTHER" id="PTHR32552">
    <property type="entry name" value="FERRICHROME IRON RECEPTOR-RELATED"/>
    <property type="match status" value="1"/>
</dbReference>
<evidence type="ECO:0000256" key="11">
    <source>
        <dbReference type="RuleBase" id="RU003357"/>
    </source>
</evidence>
<keyword evidence="5" id="KW-0812">Transmembrane</keyword>
<protein>
    <submittedName>
        <fullName evidence="16">Outer membrane receptor protein involved in Fe transport</fullName>
    </submittedName>
    <submittedName>
        <fullName evidence="17">TonB-dependent receptor</fullName>
    </submittedName>
</protein>
<evidence type="ECO:0000259" key="15">
    <source>
        <dbReference type="Pfam" id="PF07715"/>
    </source>
</evidence>
<reference evidence="16 18" key="2">
    <citation type="submission" date="2020-08" db="EMBL/GenBank/DDBJ databases">
        <title>Genomic Encyclopedia of Type Strains, Phase III (KMG-III): the genomes of soil and plant-associated and newly described type strains.</title>
        <authorList>
            <person name="Whitman W."/>
        </authorList>
    </citation>
    <scope>NUCLEOTIDE SEQUENCE [LARGE SCALE GENOMIC DNA]</scope>
    <source>
        <strain evidence="16 18">CECT 8088</strain>
    </source>
</reference>
<comment type="similarity">
    <text evidence="11">Belongs to the TonB-dependent receptor family.</text>
</comment>
<evidence type="ECO:0000256" key="3">
    <source>
        <dbReference type="ARBA" id="ARBA00022452"/>
    </source>
</evidence>
<keyword evidence="8 11" id="KW-0798">TonB box</keyword>
<dbReference type="InterPro" id="IPR036942">
    <property type="entry name" value="Beta-barrel_TonB_sf"/>
</dbReference>
<feature type="chain" id="PRO_5036418309" evidence="13">
    <location>
        <begin position="43"/>
        <end position="832"/>
    </location>
</feature>
<evidence type="ECO:0000256" key="10">
    <source>
        <dbReference type="ARBA" id="ARBA00023237"/>
    </source>
</evidence>
<evidence type="ECO:0000256" key="9">
    <source>
        <dbReference type="ARBA" id="ARBA00023136"/>
    </source>
</evidence>
<dbReference type="Proteomes" id="UP000557688">
    <property type="component" value="Unassembled WGS sequence"/>
</dbReference>
<feature type="domain" description="TonB-dependent receptor plug" evidence="15">
    <location>
        <begin position="89"/>
        <end position="198"/>
    </location>
</feature>
<keyword evidence="18" id="KW-1185">Reference proteome</keyword>
<comment type="subcellular location">
    <subcellularLocation>
        <location evidence="1">Cell outer membrane</location>
        <topology evidence="1">Multi-pass membrane protein</topology>
    </subcellularLocation>
</comment>
<name>A0A839UUR2_9PROT</name>
<keyword evidence="13" id="KW-0732">Signal</keyword>
<feature type="compositionally biased region" description="Low complexity" evidence="12">
    <location>
        <begin position="42"/>
        <end position="61"/>
    </location>
</feature>
<dbReference type="EMBL" id="JABXXQ010000055">
    <property type="protein sequence ID" value="NVN29656.1"/>
    <property type="molecule type" value="Genomic_DNA"/>
</dbReference>
<keyword evidence="3" id="KW-1134">Transmembrane beta strand</keyword>
<accession>A0A839UUR2</accession>
<keyword evidence="9 11" id="KW-0472">Membrane</keyword>
<dbReference type="Pfam" id="PF00593">
    <property type="entry name" value="TonB_dep_Rec_b-barrel"/>
    <property type="match status" value="1"/>
</dbReference>
<dbReference type="AlphaFoldDB" id="A0A839UUR2"/>
<evidence type="ECO:0000259" key="14">
    <source>
        <dbReference type="Pfam" id="PF00593"/>
    </source>
</evidence>
<keyword evidence="2" id="KW-0813">Transport</keyword>
<dbReference type="Gene3D" id="2.40.170.20">
    <property type="entry name" value="TonB-dependent receptor, beta-barrel domain"/>
    <property type="match status" value="1"/>
</dbReference>
<dbReference type="InterPro" id="IPR000531">
    <property type="entry name" value="Beta-barrel_TonB"/>
</dbReference>
<dbReference type="Proteomes" id="UP000565205">
    <property type="component" value="Unassembled WGS sequence"/>
</dbReference>
<evidence type="ECO:0000313" key="19">
    <source>
        <dbReference type="Proteomes" id="UP000565205"/>
    </source>
</evidence>
<dbReference type="InterPro" id="IPR012910">
    <property type="entry name" value="Plug_dom"/>
</dbReference>
<evidence type="ECO:0000256" key="1">
    <source>
        <dbReference type="ARBA" id="ARBA00004571"/>
    </source>
</evidence>
<comment type="caution">
    <text evidence="16">The sequence shown here is derived from an EMBL/GenBank/DDBJ whole genome shotgun (WGS) entry which is preliminary data.</text>
</comment>
<evidence type="ECO:0000313" key="17">
    <source>
        <dbReference type="EMBL" id="NVN29656.1"/>
    </source>
</evidence>
<keyword evidence="10" id="KW-0998">Cell outer membrane</keyword>
<keyword evidence="6" id="KW-0408">Iron</keyword>
<feature type="domain" description="TonB-dependent receptor-like beta-barrel" evidence="14">
    <location>
        <begin position="316"/>
        <end position="793"/>
    </location>
</feature>
<feature type="region of interest" description="Disordered" evidence="12">
    <location>
        <begin position="42"/>
        <end position="68"/>
    </location>
</feature>
<evidence type="ECO:0000313" key="18">
    <source>
        <dbReference type="Proteomes" id="UP000557688"/>
    </source>
</evidence>
<evidence type="ECO:0000256" key="5">
    <source>
        <dbReference type="ARBA" id="ARBA00022692"/>
    </source>
</evidence>
<organism evidence="16 18">
    <name type="scientific">Endobacter medicaginis</name>
    <dbReference type="NCBI Taxonomy" id="1181271"/>
    <lineage>
        <taxon>Bacteria</taxon>
        <taxon>Pseudomonadati</taxon>
        <taxon>Pseudomonadota</taxon>
        <taxon>Alphaproteobacteria</taxon>
        <taxon>Acetobacterales</taxon>
        <taxon>Acetobacteraceae</taxon>
        <taxon>Endobacter</taxon>
    </lineage>
</organism>
<dbReference type="RefSeq" id="WP_176622534.1">
    <property type="nucleotide sequence ID" value="NZ_JABXXQ010000055.1"/>
</dbReference>
<evidence type="ECO:0000256" key="12">
    <source>
        <dbReference type="SAM" id="MobiDB-lite"/>
    </source>
</evidence>
<keyword evidence="16" id="KW-0675">Receptor</keyword>
<evidence type="ECO:0000256" key="6">
    <source>
        <dbReference type="ARBA" id="ARBA00023004"/>
    </source>
</evidence>
<sequence length="832" mass="89843">MYETLSQPAARPRHARCGRPSRAFLCSSVALITLLHHAPARAAGDPASSAAPQPRHAQAPATKAHPRHAVAQTISDVVVTAVSAAGRAQRRPESLSVVDGAQLRARGIQSFATLAQSTPGVSLKSEGPSQTEIEMRGITANGGNAPTVGFYLGNLALTGPAGAQNGHVVIDPSLYDLNRIEIARGPQGTDGGVMALAGSARLIPNAPDTSAYHGAMNSILSGTDGGGFNHDDNLMLNLPLVRDKLALRLVGSEQYTNGWIDRIVAAPFPQAGGEPVGTVRGDVRDAPVVARHPGSNAAQNYATRASLLWQPTERITVSPSFFYETSHQDGISAFDSDPGTQAHYQPFDIAEPLTDRIAIYGLDASYRFDAFKVSSIFGYWTRHSTQTEEASESFNNPFQALTVDANPPFHGPSGTGPEYGHEIDPSRQYSEELRFSSLGGSRLGWTGGFYFSRFSSTWNFDGTTPNAAPYEDLGTLGPATTPDWFDADARTAESQYAVYGNVHYSLTPKLTAQLGLRLTRYDYSFASCISGWGSGLGAATPSCTGDVRLHNNDASPSFNLSYRLDPRTLFYVNIARAMRPAGGNSIYPTTGGVWGPVFQQFGFNGSRWPLTYKPDTMWSYEAGTKTRFWHDRITLDADLYAEDWQHIQLEALPADWALNINGRHATIFGGEVQAQAVLGAGFTLQATASYLHEHLDGGDHWVITPSDVLPEVARVVQSTVLSYSHPLDATYSLIGNIQNSFTGPRYSIAFPVIGGTFAGNGAWTRLKGYDLTDLRLGLRSARGWSITAFVDNVFNTRARLESLFQENLPTPTYNRIVTNQPLTGGIDLNATF</sequence>
<evidence type="ECO:0000256" key="4">
    <source>
        <dbReference type="ARBA" id="ARBA00022496"/>
    </source>
</evidence>
<dbReference type="EMBL" id="JACHXV010000004">
    <property type="protein sequence ID" value="MBB3173506.1"/>
    <property type="molecule type" value="Genomic_DNA"/>
</dbReference>
<feature type="signal peptide" evidence="13">
    <location>
        <begin position="1"/>
        <end position="42"/>
    </location>
</feature>
<keyword evidence="7" id="KW-0406">Ion transport</keyword>
<dbReference type="SUPFAM" id="SSF56935">
    <property type="entry name" value="Porins"/>
    <property type="match status" value="1"/>
</dbReference>
<dbReference type="PANTHER" id="PTHR32552:SF81">
    <property type="entry name" value="TONB-DEPENDENT OUTER MEMBRANE RECEPTOR"/>
    <property type="match status" value="1"/>
</dbReference>
<evidence type="ECO:0000256" key="8">
    <source>
        <dbReference type="ARBA" id="ARBA00023077"/>
    </source>
</evidence>
<dbReference type="GO" id="GO:0009279">
    <property type="term" value="C:cell outer membrane"/>
    <property type="evidence" value="ECO:0007669"/>
    <property type="project" value="UniProtKB-SubCell"/>
</dbReference>
<dbReference type="InterPro" id="IPR039426">
    <property type="entry name" value="TonB-dep_rcpt-like"/>
</dbReference>
<dbReference type="GO" id="GO:0006826">
    <property type="term" value="P:iron ion transport"/>
    <property type="evidence" value="ECO:0007669"/>
    <property type="project" value="UniProtKB-KW"/>
</dbReference>
<reference evidence="17 19" key="1">
    <citation type="submission" date="2020-06" db="EMBL/GenBank/DDBJ databases">
        <title>Description of novel acetic acid bacteria.</title>
        <authorList>
            <person name="Sombolestani A."/>
        </authorList>
    </citation>
    <scope>NUCLEOTIDE SEQUENCE [LARGE SCALE GENOMIC DNA]</scope>
    <source>
        <strain evidence="17 19">LMG 26838</strain>
    </source>
</reference>
<evidence type="ECO:0000256" key="13">
    <source>
        <dbReference type="SAM" id="SignalP"/>
    </source>
</evidence>
<evidence type="ECO:0000256" key="2">
    <source>
        <dbReference type="ARBA" id="ARBA00022448"/>
    </source>
</evidence>
<evidence type="ECO:0000313" key="16">
    <source>
        <dbReference type="EMBL" id="MBB3173506.1"/>
    </source>
</evidence>
<proteinExistence type="inferred from homology"/>